<protein>
    <recommendedName>
        <fullName evidence="3">FMP27/BLTP2/Hobbit GFWDK motif-containing RBG unit domain-containing protein</fullName>
    </recommendedName>
</protein>
<dbReference type="EMBL" id="CABPRJ010000496">
    <property type="protein sequence ID" value="VVC29628.1"/>
    <property type="molecule type" value="Genomic_DNA"/>
</dbReference>
<dbReference type="OrthoDB" id="1562405at2759"/>
<reference evidence="4 5" key="1">
    <citation type="submission" date="2019-08" db="EMBL/GenBank/DDBJ databases">
        <authorList>
            <person name="Alioto T."/>
            <person name="Alioto T."/>
            <person name="Gomez Garrido J."/>
        </authorList>
    </citation>
    <scope>NUCLEOTIDE SEQUENCE [LARGE SCALE GENOMIC DNA]</scope>
</reference>
<gene>
    <name evidence="4" type="ORF">CINCED_3A009327</name>
</gene>
<dbReference type="Proteomes" id="UP000325440">
    <property type="component" value="Unassembled WGS sequence"/>
</dbReference>
<dbReference type="PANTHER" id="PTHR15678">
    <property type="entry name" value="ANTIGEN MLAA-22-RELATED"/>
    <property type="match status" value="1"/>
</dbReference>
<organism evidence="4 5">
    <name type="scientific">Cinara cedri</name>
    <dbReference type="NCBI Taxonomy" id="506608"/>
    <lineage>
        <taxon>Eukaryota</taxon>
        <taxon>Metazoa</taxon>
        <taxon>Ecdysozoa</taxon>
        <taxon>Arthropoda</taxon>
        <taxon>Hexapoda</taxon>
        <taxon>Insecta</taxon>
        <taxon>Pterygota</taxon>
        <taxon>Neoptera</taxon>
        <taxon>Paraneoptera</taxon>
        <taxon>Hemiptera</taxon>
        <taxon>Sternorrhyncha</taxon>
        <taxon>Aphidomorpha</taxon>
        <taxon>Aphidoidea</taxon>
        <taxon>Aphididae</taxon>
        <taxon>Lachninae</taxon>
        <taxon>Cinara</taxon>
    </lineage>
</organism>
<feature type="coiled-coil region" evidence="1">
    <location>
        <begin position="875"/>
        <end position="902"/>
    </location>
</feature>
<keyword evidence="5" id="KW-1185">Reference proteome</keyword>
<keyword evidence="2" id="KW-0472">Membrane</keyword>
<dbReference type="InterPro" id="IPR045167">
    <property type="entry name" value="Hobbit"/>
</dbReference>
<feature type="domain" description="FMP27/BLTP2/Hobbit GFWDK motif-containing RBG unit" evidence="3">
    <location>
        <begin position="1015"/>
        <end position="1147"/>
    </location>
</feature>
<accession>A0A5E4MDR6</accession>
<keyword evidence="2" id="KW-1133">Transmembrane helix</keyword>
<keyword evidence="1" id="KW-0175">Coiled coil</keyword>
<dbReference type="PANTHER" id="PTHR15678:SF6">
    <property type="entry name" value="BRIDGE-LIKE LIPID TRANSFER PROTEIN FAMILY MEMBER 2"/>
    <property type="match status" value="1"/>
</dbReference>
<evidence type="ECO:0000259" key="3">
    <source>
        <dbReference type="SMART" id="SM01214"/>
    </source>
</evidence>
<evidence type="ECO:0000256" key="2">
    <source>
        <dbReference type="SAM" id="Phobius"/>
    </source>
</evidence>
<evidence type="ECO:0000256" key="1">
    <source>
        <dbReference type="SAM" id="Coils"/>
    </source>
</evidence>
<dbReference type="SMART" id="SM01214">
    <property type="entry name" value="Fmp27_GFWDK"/>
    <property type="match status" value="1"/>
</dbReference>
<feature type="coiled-coil region" evidence="1">
    <location>
        <begin position="1826"/>
        <end position="1886"/>
    </location>
</feature>
<name>A0A5E4MDR6_9HEMI</name>
<dbReference type="InterPro" id="IPR019441">
    <property type="entry name" value="FMP27/BLTP2/Hobbit_GFWDK_RBG"/>
</dbReference>
<keyword evidence="2" id="KW-0812">Transmembrane</keyword>
<feature type="transmembrane region" description="Helical" evidence="2">
    <location>
        <begin position="6"/>
        <end position="23"/>
    </location>
</feature>
<evidence type="ECO:0000313" key="4">
    <source>
        <dbReference type="EMBL" id="VVC29628.1"/>
    </source>
</evidence>
<evidence type="ECO:0000313" key="5">
    <source>
        <dbReference type="Proteomes" id="UP000325440"/>
    </source>
</evidence>
<sequence>MFEFNTILICIFFILLYSLKWLLPKAISLYLKYKYHLNVKIGSAGIFSLQDIVFLKNGYSVHIDNIGFRSSFISSEINKLVCLVARDVRIEKNIEWNDSSIVKENKINSKIENILPIIMKFAQFLAVRINRISIMSLQPNSPEWLFIVSVINLHLDASVIGSSRQLLANVNAPYAEAKLLRHPMNPNSCCLAKITVNICAESILDTHEPLSIQSLKLKLDKSKIVLNKGLFSFIQNNSSTSATHRTNKNQDSVKMAVEENIPLIIPPLIPKKIKINLEELTIVDVKDNLVTEMKGELKSLTIDNLIISDDGDQLLKQSNLSLKINFENLSLIGQEEKFVSLEKFSFEAKYFKKSLKLDLKVNNVYTLYSHDDIFQWYTSYTDQILKPYQLKSTSALPIKKPLLLKTSPIDDISIDVLVQFLNVTTTFKLGTESASVSFNKFKLMLSSNPIIKNENCIKTYVNWPIGLCNRKWSSDLMLETVRCWLKPFTNTEYSPGMKKCHSWGTPLFIGLVLVQVKNTVSSNVPKLNVLLDTVRLEWSPPLSGFIVKAHNSLQQIFVVLETNMKSKDDQCDNTEEEKNTIHETITASVSLTNANIFLITDKKICVLIRIDTISTEIGTAKLIAAIEGLKCDSLIPTKYHYVCTSSDDIKSWWLHIKALKMEKVVKTKEILIEIDEVFECRWSANVHLKLLTIFEDISDFKNHLGLSTLKHPKTSTLFNIKLCVRSKFKLLMKVSSAHYLLFSTDDLMYIKQNGKTRHLESKNFKVAVDQYNIFTVKGFKMLKTDFNKEVQYERQNSDGLTTETNTIWDVAIESIKMIFPYSFEFYSIFQGEFFSIVKWLKLIHAKPKPQPEPLPSDIILKIQEFLFELSDDDFEVKLRDNYELLEDEYKESLKRQKMLETKVSELVKDRLLLPAGKVEELLTSLQKMNAQIYIQRSKQMKQQSPVRTRLFSWTMCDLCIIILADESMHGPQKVVNHICEMDADSIWPEDGLVFCILWCRMIFASCAEWKFQLRDFPQTWLDIRKLQLWGKLAGAEQEPNQRAKRTVIIELSDPFGNSPIERGMTSLKYYYDFNCEIDKYTYSFGPCWEPVIAQCKLCLEKVLGSSRDPSPPLPFWDKIRLIYHGRLTMMVNELKVKLHASLDPYNTTEEMELNWYNTAMDWTNAKFIFKGHLKVLVRTASKYDDVCLLSLPNLKLGIKLKWSCLGDPNDHYSVMPCAPDKLPEYSSNQEHDSFRAFRSQNLNVSLSIETKPEPNTGSPHTDTDYPVALLYGSTLKWFENLKLILSGVTRPTRRGPLFNNTRHRKLTLSRHYRKLHLCVSLQHFQVHYWMSFALQRGFELFGQRISTSSEHTLNLVSNFEDDLKHRSRPIWSVGYMNCELRDTEIWLKSALQSEQEDEEIEAEIKEKPIEKCYLLSVSNVSYGRETTGTCEADGTPTPIHRLVVYHLKGAWTTRNRDVAFALFNSLVKNQKLKKNLSTEALKGFCLNENGCTPMKNRTRSTETTEQSTPLSSVTSVASSTCQASPSPMSKLQCGGQAATMLQQLISEVGNKPVVFSDDLSMQVTRERRLQGLSECQQDDVLYKNWLIALINSQVLMKGCETKGYVIVSAAKAEILQRVHRPVWKDHSLVSKTTWVGTLDSMQYYATVSAGKTDFIVENIMWLNVENIQEKDIDSTVISDLPDLPHLVGSGHSVGGVVSETVGASNVGENSPIQLQRIVSRCKCEFFYAGHGESSLNPAHLTEVPLPPTVTPDVVGDPDLHEPVDAFTLMHHDLDVCTNSLQYAMILDIVNNLLLYVEPRRKEAYERLQRMRFQLQLQSSQDHRQPIQQLQNHVRCLVAKLRRLEKEIFLLKKEEDWQNEELLSSEIRSLEKQMNELKDQLNSESEELDMMVSCYKETQLRATQKLATLRGDKPSVVPSRANEICFKHAQWRLTENDGQLGIADLVLSNFLYTKNSKSDDSVEHLLELGYIRMTNLLANELYKEVIVPTEIQNNMPVDDRKRAVRIFCREKAPVGGISVKEHFEINVVPLTIGMTKKFYNTMMRFCFSERDPENIDAETDDKNSSKGKKNKESNFYVPIEHKDDVEKMKERAEKNKLFIYIKIPEVPVKVSYKGNKEKNLEDIRDFSLVIPTIEYHNVTWTWLDLCQAMKADSRRVIVSQAIKHKLQIKTNKAIADGGASPQEEDKARMLFGSKLVHNENRNSKRGILKFPK</sequence>
<dbReference type="Pfam" id="PF10344">
    <property type="entry name" value="Hobbit"/>
    <property type="match status" value="2"/>
</dbReference>
<proteinExistence type="predicted"/>